<proteinExistence type="predicted"/>
<dbReference type="Gene3D" id="1.25.40.90">
    <property type="match status" value="1"/>
</dbReference>
<dbReference type="Pfam" id="PF23228">
    <property type="entry name" value="zf_PCFS4"/>
    <property type="match status" value="1"/>
</dbReference>
<dbReference type="GO" id="GO:0000993">
    <property type="term" value="F:RNA polymerase II complex binding"/>
    <property type="evidence" value="ECO:0007669"/>
    <property type="project" value="InterPro"/>
</dbReference>
<dbReference type="Proteomes" id="UP001165080">
    <property type="component" value="Unassembled WGS sequence"/>
</dbReference>
<dbReference type="GO" id="GO:0003729">
    <property type="term" value="F:mRNA binding"/>
    <property type="evidence" value="ECO:0007669"/>
    <property type="project" value="InterPro"/>
</dbReference>
<feature type="domain" description="CID" evidence="2">
    <location>
        <begin position="2"/>
        <end position="134"/>
    </location>
</feature>
<dbReference type="InterPro" id="IPR045154">
    <property type="entry name" value="PCF11-like"/>
</dbReference>
<dbReference type="InterPro" id="IPR057242">
    <property type="entry name" value="PCFS4-like"/>
</dbReference>
<feature type="region of interest" description="Disordered" evidence="1">
    <location>
        <begin position="134"/>
        <end position="177"/>
    </location>
</feature>
<feature type="region of interest" description="Disordered" evidence="1">
    <location>
        <begin position="295"/>
        <end position="337"/>
    </location>
</feature>
<dbReference type="AlphaFoldDB" id="A0A9W6F470"/>
<comment type="caution">
    <text evidence="3">The sequence shown here is derived from an EMBL/GenBank/DDBJ whole genome shotgun (WGS) entry which is preliminary data.</text>
</comment>
<dbReference type="SUPFAM" id="SSF48464">
    <property type="entry name" value="ENTH/VHS domain"/>
    <property type="match status" value="1"/>
</dbReference>
<dbReference type="Pfam" id="PF04818">
    <property type="entry name" value="CID"/>
    <property type="match status" value="1"/>
</dbReference>
<accession>A0A9W6F470</accession>
<dbReference type="PANTHER" id="PTHR15921:SF3">
    <property type="entry name" value="PRE-MRNA CLEAVAGE COMPLEX 2 PROTEIN PCF11"/>
    <property type="match status" value="1"/>
</dbReference>
<dbReference type="InterPro" id="IPR008942">
    <property type="entry name" value="ENTH_VHS"/>
</dbReference>
<evidence type="ECO:0000313" key="4">
    <source>
        <dbReference type="Proteomes" id="UP001165080"/>
    </source>
</evidence>
<evidence type="ECO:0000256" key="1">
    <source>
        <dbReference type="SAM" id="MobiDB-lite"/>
    </source>
</evidence>
<reference evidence="3 4" key="1">
    <citation type="journal article" date="2023" name="Commun. Biol.">
        <title>Reorganization of the ancestral sex-determining regions during the evolution of trioecy in Pleodorina starrii.</title>
        <authorList>
            <person name="Takahashi K."/>
            <person name="Suzuki S."/>
            <person name="Kawai-Toyooka H."/>
            <person name="Yamamoto K."/>
            <person name="Hamaji T."/>
            <person name="Ootsuki R."/>
            <person name="Yamaguchi H."/>
            <person name="Kawachi M."/>
            <person name="Higashiyama T."/>
            <person name="Nozaki H."/>
        </authorList>
    </citation>
    <scope>NUCLEOTIDE SEQUENCE [LARGE SCALE GENOMIC DNA]</scope>
    <source>
        <strain evidence="3 4">NIES-4479</strain>
    </source>
</reference>
<dbReference type="PROSITE" id="PS51391">
    <property type="entry name" value="CID"/>
    <property type="match status" value="1"/>
</dbReference>
<evidence type="ECO:0000259" key="2">
    <source>
        <dbReference type="PROSITE" id="PS51391"/>
    </source>
</evidence>
<sequence length="609" mass="63962">MALSEFGKAYLENLADLNSPDRRFILTLKDLAFENPSESSNVVRAIRQHIKQCSAAHRLPALYLVDCMLKSEPCPSIYAEQLSQALLEIFVFVWDNADATTRPALTKLCKLWRMVPRLDQKVVQACETYMVPAGQASTSGGGPASGRSLPPPGYGGYPVTQPHQPRPSAPYGQPPAAVGNAPIFDSRGMGQPVQVQQLAVPSAPFPAAHVTRPAYLPARPPTVLVPMPAFIPAQQPQLSYTAPAAQQPLPFAVRPVAPVHFAAAAGPAPIPQSGPLIRPALLSMHAASLPALQQVAAPASPQPAPHSPQQPPPQRQQSSARPRSTEFPGPRALQELDETAVQDLRETSDRTRPAFLDAAFLRNKRRATQAASGATSRQWYPSVDLWLVGTTSAAAADITDGQPEGEEVETDRLFSVEEDPSQPECAISGEVFERFYDPDSDKWCYKDAVVLTGEEAAKYNVMDGSIVKVQCLGGAPSKLQMATLRAATAAAAAADELQQATAAQPGGSGAGSSAGGAASAQPPLGVGQAEPAWQQLPAAVATTAHLAQPVSAAVLVKEEPHAGGAMGVVGAAASDVHGLKRHAGPGDAVLGMASGPGFHEAKRVKLEVQ</sequence>
<organism evidence="3 4">
    <name type="scientific">Pleodorina starrii</name>
    <dbReference type="NCBI Taxonomy" id="330485"/>
    <lineage>
        <taxon>Eukaryota</taxon>
        <taxon>Viridiplantae</taxon>
        <taxon>Chlorophyta</taxon>
        <taxon>core chlorophytes</taxon>
        <taxon>Chlorophyceae</taxon>
        <taxon>CS clade</taxon>
        <taxon>Chlamydomonadales</taxon>
        <taxon>Volvocaceae</taxon>
        <taxon>Pleodorina</taxon>
    </lineage>
</organism>
<dbReference type="GO" id="GO:0005737">
    <property type="term" value="C:cytoplasm"/>
    <property type="evidence" value="ECO:0007669"/>
    <property type="project" value="TreeGrafter"/>
</dbReference>
<keyword evidence="4" id="KW-1185">Reference proteome</keyword>
<evidence type="ECO:0000313" key="3">
    <source>
        <dbReference type="EMBL" id="GLC55066.1"/>
    </source>
</evidence>
<feature type="region of interest" description="Disordered" evidence="1">
    <location>
        <begin position="502"/>
        <end position="527"/>
    </location>
</feature>
<dbReference type="GO" id="GO:0031124">
    <property type="term" value="P:mRNA 3'-end processing"/>
    <property type="evidence" value="ECO:0007669"/>
    <property type="project" value="InterPro"/>
</dbReference>
<dbReference type="PANTHER" id="PTHR15921">
    <property type="entry name" value="PRE-MRNA CLEAVAGE COMPLEX II"/>
    <property type="match status" value="1"/>
</dbReference>
<dbReference type="GO" id="GO:0005849">
    <property type="term" value="C:mRNA cleavage factor complex"/>
    <property type="evidence" value="ECO:0007669"/>
    <property type="project" value="TreeGrafter"/>
</dbReference>
<dbReference type="EMBL" id="BRXU01000012">
    <property type="protein sequence ID" value="GLC55066.1"/>
    <property type="molecule type" value="Genomic_DNA"/>
</dbReference>
<feature type="compositionally biased region" description="Pro residues" evidence="1">
    <location>
        <begin position="300"/>
        <end position="314"/>
    </location>
</feature>
<protein>
    <recommendedName>
        <fullName evidence="2">CID domain-containing protein</fullName>
    </recommendedName>
</protein>
<dbReference type="GO" id="GO:0006369">
    <property type="term" value="P:termination of RNA polymerase II transcription"/>
    <property type="evidence" value="ECO:0007669"/>
    <property type="project" value="InterPro"/>
</dbReference>
<dbReference type="SMART" id="SM00582">
    <property type="entry name" value="RPR"/>
    <property type="match status" value="1"/>
</dbReference>
<dbReference type="InterPro" id="IPR006569">
    <property type="entry name" value="CID_dom"/>
</dbReference>
<gene>
    <name evidence="3" type="primary">PLEST008993</name>
    <name evidence="3" type="ORF">PLESTB_000940000</name>
</gene>
<name>A0A9W6F470_9CHLO</name>